<comment type="caution">
    <text evidence="16">The sequence shown here is derived from an EMBL/GenBank/DDBJ whole genome shotgun (WGS) entry which is preliminary data.</text>
</comment>
<dbReference type="EMBL" id="QKLU01000010">
    <property type="protein sequence ID" value="PYF69504.1"/>
    <property type="molecule type" value="Genomic_DNA"/>
</dbReference>
<dbReference type="FunFam" id="3.90.1170.20:FF:000001">
    <property type="entry name" value="Nicotinate-nucleotide diphosphorylase (Carboxylating)"/>
    <property type="match status" value="1"/>
</dbReference>
<evidence type="ECO:0000256" key="4">
    <source>
        <dbReference type="ARBA" id="ARBA00011218"/>
    </source>
</evidence>
<evidence type="ECO:0000256" key="5">
    <source>
        <dbReference type="ARBA" id="ARBA00011944"/>
    </source>
</evidence>
<feature type="binding site" evidence="13">
    <location>
        <position position="164"/>
    </location>
    <ligand>
        <name>substrate</name>
    </ligand>
</feature>
<feature type="binding site" evidence="13">
    <location>
        <position position="219"/>
    </location>
    <ligand>
        <name>substrate</name>
    </ligand>
</feature>
<evidence type="ECO:0000313" key="16">
    <source>
        <dbReference type="EMBL" id="PYF69504.1"/>
    </source>
</evidence>
<evidence type="ECO:0000256" key="12">
    <source>
        <dbReference type="PIRNR" id="PIRNR006250"/>
    </source>
</evidence>
<reference evidence="16 17" key="1">
    <citation type="submission" date="2018-06" db="EMBL/GenBank/DDBJ databases">
        <title>Genomic Encyclopedia of Archaeal and Bacterial Type Strains, Phase II (KMG-II): from individual species to whole genera.</title>
        <authorList>
            <person name="Goeker M."/>
        </authorList>
    </citation>
    <scope>NUCLEOTIDE SEQUENCE [LARGE SCALE GENOMIC DNA]</scope>
    <source>
        <strain evidence="16 17">DSM 27372</strain>
    </source>
</reference>
<keyword evidence="6" id="KW-0662">Pyridine nucleotide biosynthesis</keyword>
<dbReference type="InterPro" id="IPR036068">
    <property type="entry name" value="Nicotinate_pribotase-like_C"/>
</dbReference>
<dbReference type="UniPathway" id="UPA00253">
    <property type="reaction ID" value="UER00331"/>
</dbReference>
<proteinExistence type="inferred from homology"/>
<organism evidence="16 17">
    <name type="scientific">Pedobacter nutrimenti</name>
    <dbReference type="NCBI Taxonomy" id="1241337"/>
    <lineage>
        <taxon>Bacteria</taxon>
        <taxon>Pseudomonadati</taxon>
        <taxon>Bacteroidota</taxon>
        <taxon>Sphingobacteriia</taxon>
        <taxon>Sphingobacteriales</taxon>
        <taxon>Sphingobacteriaceae</taxon>
        <taxon>Pedobacter</taxon>
    </lineage>
</organism>
<dbReference type="NCBIfam" id="TIGR00078">
    <property type="entry name" value="nadC"/>
    <property type="match status" value="1"/>
</dbReference>
<dbReference type="Proteomes" id="UP000248198">
    <property type="component" value="Unassembled WGS sequence"/>
</dbReference>
<sequence length="280" mass="30807">MDKQIIHLFIKNAIAEDLGDGDHTSLSTIPAGAQGKAKLLVKEDGILAGVALAQEIFAHIDPALKLEIFIKDGTPVKYGDIAFTVEGSTHSILLAERLVLNCMQRMSGIASKTNRVAKLLAPYATKILDTRKTTPGLRDLEKWAVKIGGGVNHRIGLYDMILIKDNHVDYAGGISNAIRSANEYLQKTGRKLEIEIEVRNLDELEQVLENGKVNRIMLDNFSFEDLREAVKRIDHKYITEASGGILEENITEYAACGVDYISMGALTHSVKSLDMSLKAF</sequence>
<feature type="binding site" evidence="13">
    <location>
        <begin position="242"/>
        <end position="244"/>
    </location>
    <ligand>
        <name>substrate</name>
    </ligand>
</feature>
<dbReference type="RefSeq" id="WP_110834457.1">
    <property type="nucleotide sequence ID" value="NZ_QKLU01000010.1"/>
</dbReference>
<dbReference type="CDD" id="cd01572">
    <property type="entry name" value="QPRTase"/>
    <property type="match status" value="1"/>
</dbReference>
<dbReference type="PIRSF" id="PIRSF006250">
    <property type="entry name" value="NadC_ModD"/>
    <property type="match status" value="1"/>
</dbReference>
<dbReference type="InterPro" id="IPR013785">
    <property type="entry name" value="Aldolase_TIM"/>
</dbReference>
<evidence type="ECO:0000256" key="2">
    <source>
        <dbReference type="ARBA" id="ARBA00004893"/>
    </source>
</evidence>
<dbReference type="AlphaFoldDB" id="A0A318U726"/>
<evidence type="ECO:0000256" key="8">
    <source>
        <dbReference type="ARBA" id="ARBA00022679"/>
    </source>
</evidence>
<dbReference type="SUPFAM" id="SSF54675">
    <property type="entry name" value="Nicotinate/Quinolinate PRTase N-terminal domain-like"/>
    <property type="match status" value="1"/>
</dbReference>
<comment type="similarity">
    <text evidence="3 12">Belongs to the NadC/ModD family.</text>
</comment>
<dbReference type="PANTHER" id="PTHR32179:SF3">
    <property type="entry name" value="NICOTINATE-NUCLEOTIDE PYROPHOSPHORYLASE [CARBOXYLATING]"/>
    <property type="match status" value="1"/>
</dbReference>
<dbReference type="Gene3D" id="3.20.20.70">
    <property type="entry name" value="Aldolase class I"/>
    <property type="match status" value="1"/>
</dbReference>
<keyword evidence="7 12" id="KW-0328">Glycosyltransferase</keyword>
<accession>A0A318U726</accession>
<dbReference type="InterPro" id="IPR002638">
    <property type="entry name" value="Quinolinate_PRibosylTrfase_C"/>
</dbReference>
<evidence type="ECO:0000313" key="17">
    <source>
        <dbReference type="Proteomes" id="UP000248198"/>
    </source>
</evidence>
<feature type="binding site" evidence="13">
    <location>
        <begin position="130"/>
        <end position="132"/>
    </location>
    <ligand>
        <name>substrate</name>
    </ligand>
</feature>
<dbReference type="InterPro" id="IPR004393">
    <property type="entry name" value="NadC"/>
</dbReference>
<feature type="domain" description="Quinolinate phosphoribosyl transferase C-terminal" evidence="14">
    <location>
        <begin position="109"/>
        <end position="278"/>
    </location>
</feature>
<comment type="pathway">
    <text evidence="2">Cofactor biosynthesis; NAD(+) biosynthesis; nicotinate D-ribonucleotide from quinolinate: step 1/1.</text>
</comment>
<feature type="domain" description="Quinolinate phosphoribosyl transferase N-terminal" evidence="15">
    <location>
        <begin position="22"/>
        <end position="107"/>
    </location>
</feature>
<keyword evidence="17" id="KW-1185">Reference proteome</keyword>
<dbReference type="InterPro" id="IPR027277">
    <property type="entry name" value="NadC/ModD"/>
</dbReference>
<evidence type="ECO:0000256" key="11">
    <source>
        <dbReference type="ARBA" id="ARBA00069173"/>
    </source>
</evidence>
<comment type="function">
    <text evidence="1">Involved in the catabolism of quinolinic acid (QA).</text>
</comment>
<dbReference type="GO" id="GO:0034213">
    <property type="term" value="P:quinolinate catabolic process"/>
    <property type="evidence" value="ECO:0007669"/>
    <property type="project" value="TreeGrafter"/>
</dbReference>
<evidence type="ECO:0000259" key="14">
    <source>
        <dbReference type="Pfam" id="PF01729"/>
    </source>
</evidence>
<evidence type="ECO:0000256" key="6">
    <source>
        <dbReference type="ARBA" id="ARBA00022642"/>
    </source>
</evidence>
<dbReference type="SUPFAM" id="SSF51690">
    <property type="entry name" value="Nicotinate/Quinolinate PRTase C-terminal domain-like"/>
    <property type="match status" value="1"/>
</dbReference>
<dbReference type="GO" id="GO:0009435">
    <property type="term" value="P:NAD+ biosynthetic process"/>
    <property type="evidence" value="ECO:0007669"/>
    <property type="project" value="UniProtKB-UniPathway"/>
</dbReference>
<evidence type="ECO:0000256" key="9">
    <source>
        <dbReference type="ARBA" id="ARBA00033102"/>
    </source>
</evidence>
<dbReference type="Pfam" id="PF01729">
    <property type="entry name" value="QRPTase_C"/>
    <property type="match status" value="1"/>
</dbReference>
<feature type="binding site" evidence="13">
    <location>
        <position position="154"/>
    </location>
    <ligand>
        <name>substrate</name>
    </ligand>
</feature>
<evidence type="ECO:0000256" key="3">
    <source>
        <dbReference type="ARBA" id="ARBA00009400"/>
    </source>
</evidence>
<feature type="binding site" evidence="13">
    <location>
        <begin position="263"/>
        <end position="265"/>
    </location>
    <ligand>
        <name>substrate</name>
    </ligand>
</feature>
<dbReference type="OrthoDB" id="9782546at2"/>
<evidence type="ECO:0000256" key="1">
    <source>
        <dbReference type="ARBA" id="ARBA00003237"/>
    </source>
</evidence>
<evidence type="ECO:0000259" key="15">
    <source>
        <dbReference type="Pfam" id="PF02749"/>
    </source>
</evidence>
<dbReference type="GO" id="GO:0005737">
    <property type="term" value="C:cytoplasm"/>
    <property type="evidence" value="ECO:0007669"/>
    <property type="project" value="TreeGrafter"/>
</dbReference>
<feature type="binding site" evidence="13">
    <location>
        <position position="197"/>
    </location>
    <ligand>
        <name>substrate</name>
    </ligand>
</feature>
<gene>
    <name evidence="16" type="ORF">B0O44_110144</name>
</gene>
<dbReference type="EC" id="2.4.2.19" evidence="5"/>
<evidence type="ECO:0000256" key="13">
    <source>
        <dbReference type="PIRSR" id="PIRSR006250-1"/>
    </source>
</evidence>
<comment type="subunit">
    <text evidence="4">Hexamer formed by 3 homodimers.</text>
</comment>
<keyword evidence="8 12" id="KW-0808">Transferase</keyword>
<dbReference type="GO" id="GO:0004514">
    <property type="term" value="F:nicotinate-nucleotide diphosphorylase (carboxylating) activity"/>
    <property type="evidence" value="ECO:0007669"/>
    <property type="project" value="UniProtKB-EC"/>
</dbReference>
<dbReference type="InterPro" id="IPR022412">
    <property type="entry name" value="Quinolinate_PRibosylTrfase_N"/>
</dbReference>
<dbReference type="Gene3D" id="3.90.1170.20">
    <property type="entry name" value="Quinolinate phosphoribosyl transferase, N-terminal domain"/>
    <property type="match status" value="1"/>
</dbReference>
<feature type="binding site" evidence="13">
    <location>
        <position position="97"/>
    </location>
    <ligand>
        <name>substrate</name>
    </ligand>
</feature>
<evidence type="ECO:0000256" key="7">
    <source>
        <dbReference type="ARBA" id="ARBA00022676"/>
    </source>
</evidence>
<evidence type="ECO:0000256" key="10">
    <source>
        <dbReference type="ARBA" id="ARBA00047445"/>
    </source>
</evidence>
<comment type="catalytic activity">
    <reaction evidence="10">
        <text>nicotinate beta-D-ribonucleotide + CO2 + diphosphate = quinolinate + 5-phospho-alpha-D-ribose 1-diphosphate + 2 H(+)</text>
        <dbReference type="Rhea" id="RHEA:12733"/>
        <dbReference type="ChEBI" id="CHEBI:15378"/>
        <dbReference type="ChEBI" id="CHEBI:16526"/>
        <dbReference type="ChEBI" id="CHEBI:29959"/>
        <dbReference type="ChEBI" id="CHEBI:33019"/>
        <dbReference type="ChEBI" id="CHEBI:57502"/>
        <dbReference type="ChEBI" id="CHEBI:58017"/>
        <dbReference type="EC" id="2.4.2.19"/>
    </reaction>
</comment>
<dbReference type="Pfam" id="PF02749">
    <property type="entry name" value="QRPTase_N"/>
    <property type="match status" value="1"/>
</dbReference>
<dbReference type="InterPro" id="IPR037128">
    <property type="entry name" value="Quinolinate_PRibosylTase_N_sf"/>
</dbReference>
<dbReference type="PANTHER" id="PTHR32179">
    <property type="entry name" value="NICOTINATE-NUCLEOTIDE PYROPHOSPHORYLASE [CARBOXYLATING]"/>
    <property type="match status" value="1"/>
</dbReference>
<protein>
    <recommendedName>
        <fullName evidence="11">Probable nicotinate-nucleotide pyrophosphorylase [carboxylating]</fullName>
        <ecNumber evidence="5">2.4.2.19</ecNumber>
    </recommendedName>
    <alternativeName>
        <fullName evidence="9">Quinolinate phosphoribosyltransferase [decarboxylating]</fullName>
    </alternativeName>
</protein>
<name>A0A318U726_9SPHI</name>
<dbReference type="FunFam" id="3.20.20.70:FF:000030">
    <property type="entry name" value="Nicotinate-nucleotide pyrophosphorylase, carboxylating"/>
    <property type="match status" value="1"/>
</dbReference>